<evidence type="ECO:0000256" key="3">
    <source>
        <dbReference type="ARBA" id="ARBA00022801"/>
    </source>
</evidence>
<evidence type="ECO:0000313" key="10">
    <source>
        <dbReference type="EMBL" id="PIZ16801.1"/>
    </source>
</evidence>
<dbReference type="PROSITE" id="PS51192">
    <property type="entry name" value="HELICASE_ATP_BIND_1"/>
    <property type="match status" value="1"/>
</dbReference>
<evidence type="ECO:0000313" key="11">
    <source>
        <dbReference type="Proteomes" id="UP000229307"/>
    </source>
</evidence>
<dbReference type="InterPro" id="IPR011545">
    <property type="entry name" value="DEAD/DEAH_box_helicase_dom"/>
</dbReference>
<dbReference type="GO" id="GO:0005524">
    <property type="term" value="F:ATP binding"/>
    <property type="evidence" value="ECO:0007669"/>
    <property type="project" value="UniProtKB-KW"/>
</dbReference>
<organism evidence="10 11">
    <name type="scientific">Candidatus Desantisbacteria bacterium CG_4_10_14_0_8_um_filter_48_22</name>
    <dbReference type="NCBI Taxonomy" id="1974543"/>
    <lineage>
        <taxon>Bacteria</taxon>
        <taxon>Candidatus Desantisiibacteriota</taxon>
    </lineage>
</organism>
<dbReference type="InterPro" id="IPR006555">
    <property type="entry name" value="ATP-dep_Helicase_C"/>
</dbReference>
<dbReference type="SMART" id="SM00491">
    <property type="entry name" value="HELICc2"/>
    <property type="match status" value="1"/>
</dbReference>
<dbReference type="InterPro" id="IPR027417">
    <property type="entry name" value="P-loop_NTPase"/>
</dbReference>
<accession>A0A2M7SBC8</accession>
<feature type="domain" description="Helicase ATP-binding" evidence="8">
    <location>
        <begin position="38"/>
        <end position="309"/>
    </location>
</feature>
<protein>
    <recommendedName>
        <fullName evidence="6">DNA 5'-3' helicase</fullName>
        <ecNumber evidence="6">5.6.2.3</ecNumber>
    </recommendedName>
</protein>
<evidence type="ECO:0000256" key="6">
    <source>
        <dbReference type="ARBA" id="ARBA00044969"/>
    </source>
</evidence>
<evidence type="ECO:0000256" key="2">
    <source>
        <dbReference type="ARBA" id="ARBA00022741"/>
    </source>
</evidence>
<dbReference type="Pfam" id="PF13307">
    <property type="entry name" value="Helicase_C_2"/>
    <property type="match status" value="1"/>
</dbReference>
<gene>
    <name evidence="10" type="ORF">COY52_06060</name>
</gene>
<comment type="caution">
    <text evidence="10">The sequence shown here is derived from an EMBL/GenBank/DDBJ whole genome shotgun (WGS) entry which is preliminary data.</text>
</comment>
<dbReference type="GO" id="GO:0043139">
    <property type="term" value="F:5'-3' DNA helicase activity"/>
    <property type="evidence" value="ECO:0007669"/>
    <property type="project" value="UniProtKB-EC"/>
</dbReference>
<comment type="similarity">
    <text evidence="5">Belongs to the helicase family. DinG subfamily.</text>
</comment>
<comment type="cofactor">
    <cofactor evidence="1">
        <name>[4Fe-4S] cluster</name>
        <dbReference type="ChEBI" id="CHEBI:49883"/>
    </cofactor>
</comment>
<dbReference type="Proteomes" id="UP000229307">
    <property type="component" value="Unassembled WGS sequence"/>
</dbReference>
<evidence type="ECO:0000256" key="5">
    <source>
        <dbReference type="ARBA" id="ARBA00038058"/>
    </source>
</evidence>
<dbReference type="InterPro" id="IPR045028">
    <property type="entry name" value="DinG/Rad3-like"/>
</dbReference>
<dbReference type="AlphaFoldDB" id="A0A2M7SBC8"/>
<evidence type="ECO:0000259" key="8">
    <source>
        <dbReference type="PROSITE" id="PS51192"/>
    </source>
</evidence>
<evidence type="ECO:0000256" key="4">
    <source>
        <dbReference type="ARBA" id="ARBA00022840"/>
    </source>
</evidence>
<dbReference type="GO" id="GO:0016818">
    <property type="term" value="F:hydrolase activity, acting on acid anhydrides, in phosphorus-containing anhydrides"/>
    <property type="evidence" value="ECO:0007669"/>
    <property type="project" value="InterPro"/>
</dbReference>
<sequence>MNTLEIIEKIFGENGPIAEHLPRFEPRLEQIRMSAAVCKAIYGENNLIVEAGTGVGKSLAYLVPLIYWAVEQNTRVVISTYTKALQQQLTEKDIPFLQKALGLDFSCALCVGSQNYLCRRRLERTGQRGFFDSGSEEKQLDDIFEWSASKTDTGLFQEMDFEISESLRYKVCRESDLCMGNKCAHNEDCFYRRAKKREFAARVLVTNHHMFFANLSAGERILPEYDAVVFDEAHSVEEVATDHLGAEISSPALKFLFDSIAGTRPGRGFISRIEHPGGEKAEDVIMLTAAARKAADAFFSNVADKFPEDENIFRIRAPNFVPNNLTQPLAELAAALKSLADSVRDTEDKKEIGALSMRAVFFAKGAQAVISQEQEGYVFWAEAVRKKNPRFSVHALPVDISGLMREKVFDGSKPVVLTSATLSAGNSFAFIRERLGIENAEELMLGSPFNFIENALLYVPRSMPDPGKETGAYTLEVTSEIEKILDITRGSTFVLFTSYKMMEKVYESLKETESVEILCQGIMPRYKMLEKFRKGLKHRKEGKGFALFGTMTFWQGVDVPGKALECVIITKLPFAVPDDPVTEAKTEMLQAEGKDPFVYYHIPRAVVLLRQGFGRLIRTKEDKGMVAILDPRLRTRYYGRIFINSLPECRIAEDLSEVRDFFKSIRI</sequence>
<reference evidence="11" key="1">
    <citation type="submission" date="2017-09" db="EMBL/GenBank/DDBJ databases">
        <title>Depth-based differentiation of microbial function through sediment-hosted aquifers and enrichment of novel symbionts in the deep terrestrial subsurface.</title>
        <authorList>
            <person name="Probst A.J."/>
            <person name="Ladd B."/>
            <person name="Jarett J.K."/>
            <person name="Geller-Mcgrath D.E."/>
            <person name="Sieber C.M.K."/>
            <person name="Emerson J.B."/>
            <person name="Anantharaman K."/>
            <person name="Thomas B.C."/>
            <person name="Malmstrom R."/>
            <person name="Stieglmeier M."/>
            <person name="Klingl A."/>
            <person name="Woyke T."/>
            <person name="Ryan C.M."/>
            <person name="Banfield J.F."/>
        </authorList>
    </citation>
    <scope>NUCLEOTIDE SEQUENCE [LARGE SCALE GENOMIC DNA]</scope>
</reference>
<dbReference type="EC" id="5.6.2.3" evidence="6"/>
<dbReference type="PROSITE" id="PS51193">
    <property type="entry name" value="HELICASE_ATP_BIND_2"/>
    <property type="match status" value="1"/>
</dbReference>
<name>A0A2M7SBC8_9BACT</name>
<keyword evidence="3" id="KW-0378">Hydrolase</keyword>
<dbReference type="Gene3D" id="3.40.50.300">
    <property type="entry name" value="P-loop containing nucleotide triphosphate hydrolases"/>
    <property type="match status" value="2"/>
</dbReference>
<dbReference type="GO" id="GO:0003676">
    <property type="term" value="F:nucleic acid binding"/>
    <property type="evidence" value="ECO:0007669"/>
    <property type="project" value="InterPro"/>
</dbReference>
<dbReference type="InterPro" id="IPR014001">
    <property type="entry name" value="Helicase_ATP-bd"/>
</dbReference>
<keyword evidence="2" id="KW-0547">Nucleotide-binding</keyword>
<evidence type="ECO:0000256" key="1">
    <source>
        <dbReference type="ARBA" id="ARBA00001966"/>
    </source>
</evidence>
<comment type="catalytic activity">
    <reaction evidence="7">
        <text>ATP + H2O = ADP + phosphate + H(+)</text>
        <dbReference type="Rhea" id="RHEA:13065"/>
        <dbReference type="ChEBI" id="CHEBI:15377"/>
        <dbReference type="ChEBI" id="CHEBI:15378"/>
        <dbReference type="ChEBI" id="CHEBI:30616"/>
        <dbReference type="ChEBI" id="CHEBI:43474"/>
        <dbReference type="ChEBI" id="CHEBI:456216"/>
        <dbReference type="EC" id="5.6.2.3"/>
    </reaction>
</comment>
<proteinExistence type="inferred from homology"/>
<dbReference type="PANTHER" id="PTHR11472">
    <property type="entry name" value="DNA REPAIR DEAD HELICASE RAD3/XP-D SUBFAMILY MEMBER"/>
    <property type="match status" value="1"/>
</dbReference>
<dbReference type="SUPFAM" id="SSF52540">
    <property type="entry name" value="P-loop containing nucleoside triphosphate hydrolases"/>
    <property type="match status" value="1"/>
</dbReference>
<dbReference type="GO" id="GO:0006139">
    <property type="term" value="P:nucleobase-containing compound metabolic process"/>
    <property type="evidence" value="ECO:0007669"/>
    <property type="project" value="InterPro"/>
</dbReference>
<feature type="domain" description="Helicase ATP-binding" evidence="9">
    <location>
        <begin position="16"/>
        <end position="277"/>
    </location>
</feature>
<keyword evidence="4" id="KW-0067">ATP-binding</keyword>
<dbReference type="PANTHER" id="PTHR11472:SF34">
    <property type="entry name" value="REGULATOR OF TELOMERE ELONGATION HELICASE 1"/>
    <property type="match status" value="1"/>
</dbReference>
<dbReference type="EMBL" id="PFMR01000166">
    <property type="protein sequence ID" value="PIZ16801.1"/>
    <property type="molecule type" value="Genomic_DNA"/>
</dbReference>
<dbReference type="SMART" id="SM00487">
    <property type="entry name" value="DEXDc"/>
    <property type="match status" value="1"/>
</dbReference>
<evidence type="ECO:0000256" key="7">
    <source>
        <dbReference type="ARBA" id="ARBA00048954"/>
    </source>
</evidence>
<keyword evidence="10" id="KW-0347">Helicase</keyword>
<evidence type="ECO:0000259" key="9">
    <source>
        <dbReference type="PROSITE" id="PS51193"/>
    </source>
</evidence>
<dbReference type="InterPro" id="IPR014013">
    <property type="entry name" value="Helic_SF1/SF2_ATP-bd_DinG/Rad3"/>
</dbReference>
<dbReference type="Pfam" id="PF00270">
    <property type="entry name" value="DEAD"/>
    <property type="match status" value="1"/>
</dbReference>